<sequence>MRRRHLPGLAAGMLAVPSIPRAQPAAGRYPDRPVRVIVPYPPGGGTDTWARMVVEGMQNELGQPVVIENRGGSSGLIGSDVVAKSPPDGYTLLFNITTLVQAPVVLRRFPYDPINDFAYIGRLGTTAITFAVGPAVPAQVKTLAEFVEWGRGRQLAFGNYGPGSTGHAFAVLLAEETRLNVTQVAYRGEAPMLQDILAGSFHGGFHSTIVAGEMFKIGRLRPLATGGPDRVPSLADRVPTLIELGYSRRFDFSGFNGLFAPARVPAEVTDRLVPAFRRVVTAPEFVRRLMAMDTVPGYEDPPTFRASVQRTLSQWQELADALDLYSTG</sequence>
<gene>
    <name evidence="2" type="ORF">H7965_28900</name>
</gene>
<dbReference type="PIRSF" id="PIRSF017082">
    <property type="entry name" value="YflP"/>
    <property type="match status" value="1"/>
</dbReference>
<comment type="caution">
    <text evidence="2">The sequence shown here is derived from an EMBL/GenBank/DDBJ whole genome shotgun (WGS) entry which is preliminary data.</text>
</comment>
<proteinExistence type="inferred from homology"/>
<dbReference type="AlphaFoldDB" id="A0A9X0R5D0"/>
<evidence type="ECO:0000256" key="1">
    <source>
        <dbReference type="ARBA" id="ARBA00006987"/>
    </source>
</evidence>
<evidence type="ECO:0000313" key="2">
    <source>
        <dbReference type="EMBL" id="MBC4019238.1"/>
    </source>
</evidence>
<evidence type="ECO:0000313" key="3">
    <source>
        <dbReference type="Proteomes" id="UP000600101"/>
    </source>
</evidence>
<organism evidence="2 3">
    <name type="scientific">Siccirubricoccus deserti</name>
    <dbReference type="NCBI Taxonomy" id="2013562"/>
    <lineage>
        <taxon>Bacteria</taxon>
        <taxon>Pseudomonadati</taxon>
        <taxon>Pseudomonadota</taxon>
        <taxon>Alphaproteobacteria</taxon>
        <taxon>Acetobacterales</taxon>
        <taxon>Roseomonadaceae</taxon>
        <taxon>Siccirubricoccus</taxon>
    </lineage>
</organism>
<dbReference type="PANTHER" id="PTHR42928">
    <property type="entry name" value="TRICARBOXYLATE-BINDING PROTEIN"/>
    <property type="match status" value="1"/>
</dbReference>
<dbReference type="PANTHER" id="PTHR42928:SF5">
    <property type="entry name" value="BLR1237 PROTEIN"/>
    <property type="match status" value="1"/>
</dbReference>
<dbReference type="InterPro" id="IPR042100">
    <property type="entry name" value="Bug_dom1"/>
</dbReference>
<dbReference type="Gene3D" id="3.40.190.150">
    <property type="entry name" value="Bordetella uptake gene, domain 1"/>
    <property type="match status" value="1"/>
</dbReference>
<keyword evidence="3" id="KW-1185">Reference proteome</keyword>
<dbReference type="Proteomes" id="UP000600101">
    <property type="component" value="Unassembled WGS sequence"/>
</dbReference>
<reference evidence="2" key="1">
    <citation type="submission" date="2020-08" db="EMBL/GenBank/DDBJ databases">
        <authorList>
            <person name="Hu Y."/>
            <person name="Nguyen S.V."/>
            <person name="Li F."/>
            <person name="Fanning S."/>
        </authorList>
    </citation>
    <scope>NUCLEOTIDE SEQUENCE</scope>
    <source>
        <strain evidence="2">SYSU D8009</strain>
    </source>
</reference>
<dbReference type="EMBL" id="JACOMF010000146">
    <property type="protein sequence ID" value="MBC4019238.1"/>
    <property type="molecule type" value="Genomic_DNA"/>
</dbReference>
<dbReference type="Pfam" id="PF03401">
    <property type="entry name" value="TctC"/>
    <property type="match status" value="1"/>
</dbReference>
<name>A0A9X0R5D0_9PROT</name>
<dbReference type="RefSeq" id="WP_186773957.1">
    <property type="nucleotide sequence ID" value="NZ_JACOMF010000146.1"/>
</dbReference>
<protein>
    <submittedName>
        <fullName evidence="2">Tripartite tricarboxylate transporter substrate binding protein</fullName>
    </submittedName>
</protein>
<accession>A0A9X0R5D0</accession>
<dbReference type="InterPro" id="IPR005064">
    <property type="entry name" value="BUG"/>
</dbReference>
<dbReference type="Gene3D" id="3.40.190.10">
    <property type="entry name" value="Periplasmic binding protein-like II"/>
    <property type="match status" value="1"/>
</dbReference>
<dbReference type="CDD" id="cd07012">
    <property type="entry name" value="PBP2_Bug_TTT"/>
    <property type="match status" value="1"/>
</dbReference>
<comment type="similarity">
    <text evidence="1">Belongs to the UPF0065 (bug) family.</text>
</comment>